<dbReference type="Proteomes" id="UP001430396">
    <property type="component" value="Unassembled WGS sequence"/>
</dbReference>
<sequence length="78" mass="8813">MGCRAGLHCSTRAASKNTATLSMRMGVTDSDLPCRFRPEQFPHIENYVINTYRNRDPFRMVVGDPDAIEDAFASIFNE</sequence>
<keyword evidence="2" id="KW-1185">Reference proteome</keyword>
<gene>
    <name evidence="1" type="ORF">JWH11_20965</name>
</gene>
<evidence type="ECO:0000313" key="1">
    <source>
        <dbReference type="EMBL" id="MCD0268863.1"/>
    </source>
</evidence>
<organism evidence="1 2">
    <name type="scientific">Xanthomonas melonis</name>
    <dbReference type="NCBI Taxonomy" id="56456"/>
    <lineage>
        <taxon>Bacteria</taxon>
        <taxon>Pseudomonadati</taxon>
        <taxon>Pseudomonadota</taxon>
        <taxon>Gammaproteobacteria</taxon>
        <taxon>Lysobacterales</taxon>
        <taxon>Lysobacteraceae</taxon>
        <taxon>Xanthomonas</taxon>
    </lineage>
</organism>
<reference evidence="1" key="1">
    <citation type="submission" date="2021-02" db="EMBL/GenBank/DDBJ databases">
        <title>Copper resistance gene diversity in local Xanthomonas species at agrochemical polluted sites in Trinidad, Trinidad and Tobago.</title>
        <authorList>
            <person name="Ramnarine S.D.B.J."/>
            <person name="Ramsubhag A."/>
            <person name="Jayaraman J."/>
        </authorList>
    </citation>
    <scope>NUCLEOTIDE SEQUENCE</scope>
    <source>
        <strain evidence="1">CaNP6A</strain>
    </source>
</reference>
<name>A0ABS8P102_9XANT</name>
<dbReference type="EMBL" id="JAFFQI010000200">
    <property type="protein sequence ID" value="MCD0268863.1"/>
    <property type="molecule type" value="Genomic_DNA"/>
</dbReference>
<accession>A0ABS8P102</accession>
<proteinExistence type="predicted"/>
<protein>
    <submittedName>
        <fullName evidence="1">Uncharacterized protein</fullName>
    </submittedName>
</protein>
<comment type="caution">
    <text evidence="1">The sequence shown here is derived from an EMBL/GenBank/DDBJ whole genome shotgun (WGS) entry which is preliminary data.</text>
</comment>
<evidence type="ECO:0000313" key="2">
    <source>
        <dbReference type="Proteomes" id="UP001430396"/>
    </source>
</evidence>